<keyword evidence="1" id="KW-1133">Transmembrane helix</keyword>
<feature type="transmembrane region" description="Helical" evidence="1">
    <location>
        <begin position="63"/>
        <end position="82"/>
    </location>
</feature>
<feature type="transmembrane region" description="Helical" evidence="1">
    <location>
        <begin position="88"/>
        <end position="121"/>
    </location>
</feature>
<proteinExistence type="predicted"/>
<dbReference type="Pfam" id="PF04955">
    <property type="entry name" value="HupE_UreJ"/>
    <property type="match status" value="1"/>
</dbReference>
<feature type="chain" id="PRO_5047225538" evidence="2">
    <location>
        <begin position="23"/>
        <end position="178"/>
    </location>
</feature>
<name>A0ABW0MLN0_9BURK</name>
<keyword evidence="1" id="KW-0472">Membrane</keyword>
<evidence type="ECO:0000256" key="2">
    <source>
        <dbReference type="SAM" id="SignalP"/>
    </source>
</evidence>
<feature type="transmembrane region" description="Helical" evidence="1">
    <location>
        <begin position="38"/>
        <end position="56"/>
    </location>
</feature>
<organism evidence="3 4">
    <name type="scientific">Massilia suwonensis</name>
    <dbReference type="NCBI Taxonomy" id="648895"/>
    <lineage>
        <taxon>Bacteria</taxon>
        <taxon>Pseudomonadati</taxon>
        <taxon>Pseudomonadota</taxon>
        <taxon>Betaproteobacteria</taxon>
        <taxon>Burkholderiales</taxon>
        <taxon>Oxalobacteraceae</taxon>
        <taxon>Telluria group</taxon>
        <taxon>Massilia</taxon>
    </lineage>
</organism>
<reference evidence="4" key="1">
    <citation type="journal article" date="2019" name="Int. J. Syst. Evol. Microbiol.">
        <title>The Global Catalogue of Microorganisms (GCM) 10K type strain sequencing project: providing services to taxonomists for standard genome sequencing and annotation.</title>
        <authorList>
            <consortium name="The Broad Institute Genomics Platform"/>
            <consortium name="The Broad Institute Genome Sequencing Center for Infectious Disease"/>
            <person name="Wu L."/>
            <person name="Ma J."/>
        </authorList>
    </citation>
    <scope>NUCLEOTIDE SEQUENCE [LARGE SCALE GENOMIC DNA]</scope>
    <source>
        <strain evidence="4">CCUG 43111</strain>
    </source>
</reference>
<feature type="transmembrane region" description="Helical" evidence="1">
    <location>
        <begin position="133"/>
        <end position="153"/>
    </location>
</feature>
<evidence type="ECO:0000256" key="1">
    <source>
        <dbReference type="SAM" id="Phobius"/>
    </source>
</evidence>
<accession>A0ABW0MLN0</accession>
<dbReference type="PIRSF" id="PIRSF016919">
    <property type="entry name" value="HupE_UreJ"/>
    <property type="match status" value="1"/>
</dbReference>
<dbReference type="Proteomes" id="UP001596101">
    <property type="component" value="Unassembled WGS sequence"/>
</dbReference>
<keyword evidence="4" id="KW-1185">Reference proteome</keyword>
<evidence type="ECO:0000313" key="3">
    <source>
        <dbReference type="EMBL" id="MFC5478809.1"/>
    </source>
</evidence>
<comment type="caution">
    <text evidence="3">The sequence shown here is derived from an EMBL/GenBank/DDBJ whole genome shotgun (WGS) entry which is preliminary data.</text>
</comment>
<sequence length="178" mass="17683">MKQRTQYASTLILLLCAGSAWAHPGHAGGGFASGLVHPLLGLDHWLAMLGLGLWSAAARVPRAALATVCISLAVGAFAPLALPAVEPLLAASVLVAGLMGLGAKRLPAVLGLVLAGAFSIVHGNAHGREMAGFVAAAGAIATSMALMALGWIAARSVRVQKLAPALVALAGAGMLGFA</sequence>
<protein>
    <submittedName>
        <fullName evidence="3">HupE/UreJ family protein</fullName>
    </submittedName>
</protein>
<dbReference type="InterPro" id="IPR007038">
    <property type="entry name" value="HupE_UreJ"/>
</dbReference>
<feature type="signal peptide" evidence="2">
    <location>
        <begin position="1"/>
        <end position="22"/>
    </location>
</feature>
<keyword evidence="2" id="KW-0732">Signal</keyword>
<dbReference type="RefSeq" id="WP_379755183.1">
    <property type="nucleotide sequence ID" value="NZ_JBHSMR010000013.1"/>
</dbReference>
<dbReference type="EMBL" id="JBHSMR010000013">
    <property type="protein sequence ID" value="MFC5478809.1"/>
    <property type="molecule type" value="Genomic_DNA"/>
</dbReference>
<gene>
    <name evidence="3" type="ORF">ACFPQ5_11440</name>
</gene>
<evidence type="ECO:0000313" key="4">
    <source>
        <dbReference type="Proteomes" id="UP001596101"/>
    </source>
</evidence>
<keyword evidence="1" id="KW-0812">Transmembrane</keyword>